<keyword evidence="2" id="KW-1133">Transmembrane helix</keyword>
<dbReference type="Proteomes" id="UP000651156">
    <property type="component" value="Unassembled WGS sequence"/>
</dbReference>
<evidence type="ECO:0000313" key="3">
    <source>
        <dbReference type="EMBL" id="MBE9191401.1"/>
    </source>
</evidence>
<comment type="caution">
    <text evidence="3">The sequence shown here is derived from an EMBL/GenBank/DDBJ whole genome shotgun (WGS) entry which is preliminary data.</text>
</comment>
<accession>A0ABR9USX4</accession>
<evidence type="ECO:0000256" key="2">
    <source>
        <dbReference type="SAM" id="Phobius"/>
    </source>
</evidence>
<organism evidence="3 4">
    <name type="scientific">Gloeocapsopsis crepidinum LEGE 06123</name>
    <dbReference type="NCBI Taxonomy" id="588587"/>
    <lineage>
        <taxon>Bacteria</taxon>
        <taxon>Bacillati</taxon>
        <taxon>Cyanobacteriota</taxon>
        <taxon>Cyanophyceae</taxon>
        <taxon>Oscillatoriophycideae</taxon>
        <taxon>Chroococcales</taxon>
        <taxon>Chroococcaceae</taxon>
        <taxon>Gloeocapsopsis</taxon>
    </lineage>
</organism>
<feature type="compositionally biased region" description="Low complexity" evidence="1">
    <location>
        <begin position="337"/>
        <end position="361"/>
    </location>
</feature>
<evidence type="ECO:0000313" key="4">
    <source>
        <dbReference type="Proteomes" id="UP000651156"/>
    </source>
</evidence>
<sequence>MADCSEIYAAIARLERKIDSIPRVNEQAIIQKSVNLSKSALLPEFAKYAPLAAFGAVQSKVNLLGGKVNVLGNSLDGLRYTTNQLGSRVNVASKVANNAKVATDKLGRNVIDQSKKLGELGSKYVKLDQKMGGLLSKINQLGSRLGNLAQRILPLFNLIGAVAGLYALYATLRVVFPRLDAQDRELDAQRQALSDNLSAAHRGINLARAAQRTADDALSRSKQTAYELVGVRASAYAAQQTANDGVATANRARGEATQAQRTADAANSKASDAVNALPAIKSSTATAQRTADAANSKASDAVNALPAIRSSTATAQRTADAALEQISSIRSTAQKASNQAAQALNQQPKTGLTTTPSTGITRSEAELTRFINTTVRQSTGITAEQARAEQIRQQQVVIPQIVNQTIQQSPVIQQIQNTVNIQQPTQNVNAAIQQSPTIQQLQNTIKAQEKVNEVSNQKLDAVSQKIDNLTTINNQQTTLLGSIQDIIKGIQRIINGFVGQINNLVNQFSIVINQINDLINKLNTFIQNVNNQLRSILNYLIAALAILTFMQPLIPIILANTVSIIGRLAAIKTFLEKFAKSIHLDKVLNALTLIVSLHNAAMLSRNLGQTLGDLTSQALTVVGIKDENGGTIDVNEILSKQTNAFFESILGAEVWAGIKTSWIKANNILASASQIMWTVRSLFDSGREILEWTAENTGKIGNALKRFRVVGENAYKWMPERVTATNAWALKVDRMREGIDSLDDAASSLTGVLGEVQNIQSEFGELQEQKQQFENNLKEFTPKDREDNEPVKQAVAAGKIASKAPEGIETVFRGEGESEDAGT</sequence>
<feature type="region of interest" description="Disordered" evidence="1">
    <location>
        <begin position="337"/>
        <end position="366"/>
    </location>
</feature>
<keyword evidence="2" id="KW-0812">Transmembrane</keyword>
<gene>
    <name evidence="3" type="ORF">IQ230_13805</name>
</gene>
<keyword evidence="2" id="KW-0472">Membrane</keyword>
<feature type="transmembrane region" description="Helical" evidence="2">
    <location>
        <begin position="536"/>
        <end position="558"/>
    </location>
</feature>
<feature type="transmembrane region" description="Helical" evidence="2">
    <location>
        <begin position="152"/>
        <end position="172"/>
    </location>
</feature>
<reference evidence="3 4" key="1">
    <citation type="submission" date="2020-10" db="EMBL/GenBank/DDBJ databases">
        <authorList>
            <person name="Castelo-Branco R."/>
            <person name="Eusebio N."/>
            <person name="Adriana R."/>
            <person name="Vieira A."/>
            <person name="Brugerolle De Fraissinette N."/>
            <person name="Rezende De Castro R."/>
            <person name="Schneider M.P."/>
            <person name="Vasconcelos V."/>
            <person name="Leao P.N."/>
        </authorList>
    </citation>
    <scope>NUCLEOTIDE SEQUENCE [LARGE SCALE GENOMIC DNA]</scope>
    <source>
        <strain evidence="3 4">LEGE 06123</strain>
    </source>
</reference>
<dbReference type="RefSeq" id="WP_193932546.1">
    <property type="nucleotide sequence ID" value="NZ_CAWPMZ010000062.1"/>
</dbReference>
<proteinExistence type="predicted"/>
<dbReference type="EMBL" id="JADEWN010000032">
    <property type="protein sequence ID" value="MBE9191401.1"/>
    <property type="molecule type" value="Genomic_DNA"/>
</dbReference>
<evidence type="ECO:0000256" key="1">
    <source>
        <dbReference type="SAM" id="MobiDB-lite"/>
    </source>
</evidence>
<keyword evidence="4" id="KW-1185">Reference proteome</keyword>
<name>A0ABR9USX4_9CHRO</name>
<protein>
    <submittedName>
        <fullName evidence="3">Uncharacterized protein</fullName>
    </submittedName>
</protein>